<dbReference type="Gene3D" id="3.90.180.10">
    <property type="entry name" value="Medium-chain alcohol dehydrogenases, catalytic domain"/>
    <property type="match status" value="1"/>
</dbReference>
<dbReference type="PANTHER" id="PTHR44013">
    <property type="entry name" value="ZINC-TYPE ALCOHOL DEHYDROGENASE-LIKE PROTEIN C16A3.02C"/>
    <property type="match status" value="1"/>
</dbReference>
<dbReference type="Pfam" id="PF08240">
    <property type="entry name" value="ADH_N"/>
    <property type="match status" value="1"/>
</dbReference>
<evidence type="ECO:0000313" key="2">
    <source>
        <dbReference type="EMBL" id="ROP27046.1"/>
    </source>
</evidence>
<dbReference type="SMART" id="SM00829">
    <property type="entry name" value="PKS_ER"/>
    <property type="match status" value="1"/>
</dbReference>
<dbReference type="InterPro" id="IPR020843">
    <property type="entry name" value="ER"/>
</dbReference>
<feature type="domain" description="Enoyl reductase (ER)" evidence="1">
    <location>
        <begin position="13"/>
        <end position="306"/>
    </location>
</feature>
<sequence length="311" mass="32205">MRAISYDTYAPDGSLDGLHLSDLPEPKVAPGTALVAVRSTSVNPVDWKLVSGALDPVFDTVFPVVPGWDVAGVVVRTGMDTPEWQAGDEVVSYARKDLLHGGTFGELVAVPATSLARKPHGLSWDEAGSLPLAGLTALRSLDLTEVGPDDVVLLHGASGGVGHLAVQIAVARGARVLATASERNHDFLRGLGAEPVTYGDGLEDRVRALAPGGVTVAVDYVGGVLEQSLAVLADGGRLASIVDGGVTEHGGHHVWVRPDGAGLERLGALVDEGALRVEVQETFPLERAVDAMRLSAGGHVRGKVAVRVSEG</sequence>
<dbReference type="Pfam" id="PF13602">
    <property type="entry name" value="ADH_zinc_N_2"/>
    <property type="match status" value="1"/>
</dbReference>
<dbReference type="PANTHER" id="PTHR44013:SF1">
    <property type="entry name" value="ZINC-TYPE ALCOHOL DEHYDROGENASE-LIKE PROTEIN C16A3.02C"/>
    <property type="match status" value="1"/>
</dbReference>
<dbReference type="InParanoid" id="A0A3N1G9Y6"/>
<dbReference type="SUPFAM" id="SSF51735">
    <property type="entry name" value="NAD(P)-binding Rossmann-fold domains"/>
    <property type="match status" value="1"/>
</dbReference>
<dbReference type="AlphaFoldDB" id="A0A3N1G9Y6"/>
<comment type="caution">
    <text evidence="2">The sequence shown here is derived from an EMBL/GenBank/DDBJ whole genome shotgun (WGS) entry which is preliminary data.</text>
</comment>
<dbReference type="InterPro" id="IPR013154">
    <property type="entry name" value="ADH-like_N"/>
</dbReference>
<proteinExistence type="predicted"/>
<accession>A0A3N1G9Y6</accession>
<protein>
    <submittedName>
        <fullName evidence="2">NADPH:quinone reductase-like Zn-dependent oxidoreductase</fullName>
    </submittedName>
</protein>
<dbReference type="SUPFAM" id="SSF50129">
    <property type="entry name" value="GroES-like"/>
    <property type="match status" value="1"/>
</dbReference>
<keyword evidence="3" id="KW-1185">Reference proteome</keyword>
<dbReference type="GO" id="GO:0016491">
    <property type="term" value="F:oxidoreductase activity"/>
    <property type="evidence" value="ECO:0007669"/>
    <property type="project" value="InterPro"/>
</dbReference>
<dbReference type="EMBL" id="RJKN01000008">
    <property type="protein sequence ID" value="ROP27046.1"/>
    <property type="molecule type" value="Genomic_DNA"/>
</dbReference>
<reference evidence="2 3" key="1">
    <citation type="journal article" date="2015" name="Stand. Genomic Sci.">
        <title>Genomic Encyclopedia of Bacterial and Archaeal Type Strains, Phase III: the genomes of soil and plant-associated and newly described type strains.</title>
        <authorList>
            <person name="Whitman W.B."/>
            <person name="Woyke T."/>
            <person name="Klenk H.P."/>
            <person name="Zhou Y."/>
            <person name="Lilburn T.G."/>
            <person name="Beck B.J."/>
            <person name="De Vos P."/>
            <person name="Vandamme P."/>
            <person name="Eisen J.A."/>
            <person name="Garrity G."/>
            <person name="Hugenholtz P."/>
            <person name="Kyrpides N.C."/>
        </authorList>
    </citation>
    <scope>NUCLEOTIDE SEQUENCE [LARGE SCALE GENOMIC DNA]</scope>
    <source>
        <strain evidence="2 3">CECT 7306</strain>
    </source>
</reference>
<dbReference type="RefSeq" id="WP_123381041.1">
    <property type="nucleotide sequence ID" value="NZ_RJKN01000008.1"/>
</dbReference>
<gene>
    <name evidence="2" type="ORF">EDC03_2974</name>
</gene>
<evidence type="ECO:0000313" key="3">
    <source>
        <dbReference type="Proteomes" id="UP000276232"/>
    </source>
</evidence>
<dbReference type="Proteomes" id="UP000276232">
    <property type="component" value="Unassembled WGS sequence"/>
</dbReference>
<dbReference type="InterPro" id="IPR052733">
    <property type="entry name" value="Chloroplast_QOR"/>
</dbReference>
<name>A0A3N1G9Y6_9ACTN</name>
<evidence type="ECO:0000259" key="1">
    <source>
        <dbReference type="SMART" id="SM00829"/>
    </source>
</evidence>
<dbReference type="Gene3D" id="3.40.50.720">
    <property type="entry name" value="NAD(P)-binding Rossmann-like Domain"/>
    <property type="match status" value="1"/>
</dbReference>
<dbReference type="OrthoDB" id="3727682at2"/>
<dbReference type="InterPro" id="IPR011032">
    <property type="entry name" value="GroES-like_sf"/>
</dbReference>
<organism evidence="2 3">
    <name type="scientific">Pseudokineococcus lusitanus</name>
    <dbReference type="NCBI Taxonomy" id="763993"/>
    <lineage>
        <taxon>Bacteria</taxon>
        <taxon>Bacillati</taxon>
        <taxon>Actinomycetota</taxon>
        <taxon>Actinomycetes</taxon>
        <taxon>Kineosporiales</taxon>
        <taxon>Kineosporiaceae</taxon>
        <taxon>Pseudokineococcus</taxon>
    </lineage>
</organism>
<dbReference type="InterPro" id="IPR036291">
    <property type="entry name" value="NAD(P)-bd_dom_sf"/>
</dbReference>
<dbReference type="CDD" id="cd05289">
    <property type="entry name" value="MDR_like_2"/>
    <property type="match status" value="1"/>
</dbReference>